<dbReference type="InterPro" id="IPR010086">
    <property type="entry name" value="Flavodoxin_lc"/>
</dbReference>
<evidence type="ECO:0000256" key="7">
    <source>
        <dbReference type="ARBA" id="ARBA00022643"/>
    </source>
</evidence>
<proteinExistence type="inferred from homology"/>
<name>I6UBU4_9CYAN</name>
<evidence type="ECO:0000259" key="10">
    <source>
        <dbReference type="PROSITE" id="PS50902"/>
    </source>
</evidence>
<keyword evidence="6 9" id="KW-0285">Flavoprotein</keyword>
<keyword evidence="8 9" id="KW-0249">Electron transport</keyword>
<dbReference type="InterPro" id="IPR001226">
    <property type="entry name" value="Flavodoxin_CS"/>
</dbReference>
<dbReference type="InterPro" id="IPR008254">
    <property type="entry name" value="Flavodoxin/NO_synth"/>
</dbReference>
<dbReference type="GO" id="GO:0010181">
    <property type="term" value="F:FMN binding"/>
    <property type="evidence" value="ECO:0007669"/>
    <property type="project" value="UniProtKB-UniRule"/>
</dbReference>
<evidence type="ECO:0000256" key="2">
    <source>
        <dbReference type="ARBA" id="ARBA00003297"/>
    </source>
</evidence>
<evidence type="ECO:0000256" key="3">
    <source>
        <dbReference type="ARBA" id="ARBA00005267"/>
    </source>
</evidence>
<dbReference type="PIRSF" id="PIRSF038996">
    <property type="entry name" value="FldA"/>
    <property type="match status" value="1"/>
</dbReference>
<comment type="cofactor">
    <cofactor evidence="1 9">
        <name>FMN</name>
        <dbReference type="ChEBI" id="CHEBI:58210"/>
    </cofactor>
</comment>
<evidence type="ECO:0000313" key="11">
    <source>
        <dbReference type="EMBL" id="AFM92557.1"/>
    </source>
</evidence>
<accession>I6UBU4</accession>
<dbReference type="AlphaFoldDB" id="I6UBU4"/>
<sequence length="200" mass="22328">MLWISFDLHVERCSYYPFVLTGVRPMATIGIFYGSTSGVTEEIAERIQEEIGEELCDLYSMEEDFDDVDDLLKYDYLLLGCSTWGAGEVQNDWREPLFDMEVEKPDFSGKTIAIFGPGDCQGHSKHFVGALGILYDQFKALGAKMVGSVSAEGYSFEKSTAIRDGQFVGLPLDEVNESDKTEQRITDWLASLKADFPALA</sequence>
<dbReference type="GO" id="GO:0009055">
    <property type="term" value="F:electron transfer activity"/>
    <property type="evidence" value="ECO:0007669"/>
    <property type="project" value="UniProtKB-UniRule"/>
</dbReference>
<gene>
    <name evidence="11" type="primary">fld</name>
</gene>
<dbReference type="EMBL" id="JN585763">
    <property type="protein sequence ID" value="AFM92557.1"/>
    <property type="molecule type" value="Genomic_DNA"/>
</dbReference>
<dbReference type="SUPFAM" id="SSF52218">
    <property type="entry name" value="Flavoproteins"/>
    <property type="match status" value="1"/>
</dbReference>
<dbReference type="NCBIfam" id="NF006739">
    <property type="entry name" value="PRK09267.1-5"/>
    <property type="match status" value="1"/>
</dbReference>
<evidence type="ECO:0000256" key="5">
    <source>
        <dbReference type="ARBA" id="ARBA00022448"/>
    </source>
</evidence>
<feature type="domain" description="Flavodoxin-like" evidence="10">
    <location>
        <begin position="29"/>
        <end position="193"/>
    </location>
</feature>
<dbReference type="NCBIfam" id="TIGR01752">
    <property type="entry name" value="flav_long"/>
    <property type="match status" value="1"/>
</dbReference>
<evidence type="ECO:0000256" key="1">
    <source>
        <dbReference type="ARBA" id="ARBA00001917"/>
    </source>
</evidence>
<dbReference type="Gene3D" id="3.40.50.360">
    <property type="match status" value="1"/>
</dbReference>
<dbReference type="Pfam" id="PF00258">
    <property type="entry name" value="Flavodoxin_1"/>
    <property type="match status" value="1"/>
</dbReference>
<comment type="similarity">
    <text evidence="3 9">Belongs to the flavodoxin family.</text>
</comment>
<keyword evidence="5 9" id="KW-0813">Transport</keyword>
<evidence type="ECO:0000256" key="8">
    <source>
        <dbReference type="ARBA" id="ARBA00022982"/>
    </source>
</evidence>
<dbReference type="InterPro" id="IPR029039">
    <property type="entry name" value="Flavoprotein-like_sf"/>
</dbReference>
<protein>
    <recommendedName>
        <fullName evidence="4 9">Flavodoxin</fullName>
    </recommendedName>
</protein>
<dbReference type="InterPro" id="IPR050619">
    <property type="entry name" value="Flavodoxin"/>
</dbReference>
<evidence type="ECO:0000256" key="9">
    <source>
        <dbReference type="PIRNR" id="PIRNR038996"/>
    </source>
</evidence>
<dbReference type="NCBIfam" id="NF006738">
    <property type="entry name" value="PRK09267.1-4"/>
    <property type="match status" value="1"/>
</dbReference>
<evidence type="ECO:0000256" key="4">
    <source>
        <dbReference type="ARBA" id="ARBA00017869"/>
    </source>
</evidence>
<evidence type="ECO:0000256" key="6">
    <source>
        <dbReference type="ARBA" id="ARBA00022630"/>
    </source>
</evidence>
<dbReference type="PROSITE" id="PS00201">
    <property type="entry name" value="FLAVODOXIN"/>
    <property type="match status" value="1"/>
</dbReference>
<comment type="function">
    <text evidence="2 9">Low-potential electron donor to a number of redox enzymes.</text>
</comment>
<dbReference type="PANTHER" id="PTHR42809">
    <property type="entry name" value="FLAVODOXIN 2"/>
    <property type="match status" value="1"/>
</dbReference>
<dbReference type="PANTHER" id="PTHR42809:SF1">
    <property type="entry name" value="FLAVODOXIN 1"/>
    <property type="match status" value="1"/>
</dbReference>
<reference evidence="11" key="1">
    <citation type="journal article" date="2012" name="ISME J.">
        <title>Dinitrogen fixation in a unicellular chlorophyll d-containing cyanobacterium.</title>
        <authorList>
            <person name="Pfreundt U."/>
            <person name="Stal L.J."/>
            <person name="Voss B."/>
            <person name="Hess W.R."/>
        </authorList>
    </citation>
    <scope>NUCLEOTIDE SEQUENCE</scope>
    <source>
        <strain evidence="11">HICR111A</strain>
    </source>
</reference>
<keyword evidence="7 9" id="KW-0288">FMN</keyword>
<dbReference type="PROSITE" id="PS50902">
    <property type="entry name" value="FLAVODOXIN_LIKE"/>
    <property type="match status" value="1"/>
</dbReference>
<organism evidence="11">
    <name type="scientific">Acaryochloris sp. HICR111A</name>
    <dbReference type="NCBI Taxonomy" id="576912"/>
    <lineage>
        <taxon>Bacteria</taxon>
        <taxon>Bacillati</taxon>
        <taxon>Cyanobacteriota</taxon>
        <taxon>Cyanophyceae</taxon>
        <taxon>Acaryochloridales</taxon>
        <taxon>Acaryochloridaceae</taxon>
        <taxon>Acaryochloris</taxon>
    </lineage>
</organism>